<accession>A0A8H3YIR4</accession>
<dbReference type="EMBL" id="BLZA01000043">
    <property type="protein sequence ID" value="GHJ89442.1"/>
    <property type="molecule type" value="Genomic_DNA"/>
</dbReference>
<dbReference type="OrthoDB" id="2349883at2759"/>
<proteinExistence type="predicted"/>
<gene>
    <name evidence="1" type="ORF">NliqN6_5844</name>
</gene>
<dbReference type="Proteomes" id="UP000620104">
    <property type="component" value="Unassembled WGS sequence"/>
</dbReference>
<protein>
    <submittedName>
        <fullName evidence="1">Uncharacterized protein</fullName>
    </submittedName>
</protein>
<name>A0A8H3YIR4_9TREE</name>
<evidence type="ECO:0000313" key="2">
    <source>
        <dbReference type="Proteomes" id="UP000620104"/>
    </source>
</evidence>
<reference evidence="1" key="1">
    <citation type="submission" date="2020-07" db="EMBL/GenBank/DDBJ databases">
        <title>Draft Genome Sequence of a Deep-Sea Yeast, Naganishia (Cryptococcus) liquefaciens strain N6.</title>
        <authorList>
            <person name="Han Y.W."/>
            <person name="Kajitani R."/>
            <person name="Morimoto H."/>
            <person name="Parhat M."/>
            <person name="Tsubouchi H."/>
            <person name="Bakenova O."/>
            <person name="Ogata M."/>
            <person name="Argunhan B."/>
            <person name="Aoki R."/>
            <person name="Kajiwara S."/>
            <person name="Itoh T."/>
            <person name="Iwasaki H."/>
        </authorList>
    </citation>
    <scope>NUCLEOTIDE SEQUENCE</scope>
    <source>
        <strain evidence="1">N6</strain>
    </source>
</reference>
<organism evidence="1 2">
    <name type="scientific">Naganishia liquefaciens</name>
    <dbReference type="NCBI Taxonomy" id="104408"/>
    <lineage>
        <taxon>Eukaryota</taxon>
        <taxon>Fungi</taxon>
        <taxon>Dikarya</taxon>
        <taxon>Basidiomycota</taxon>
        <taxon>Agaricomycotina</taxon>
        <taxon>Tremellomycetes</taxon>
        <taxon>Filobasidiales</taxon>
        <taxon>Filobasidiaceae</taxon>
        <taxon>Naganishia</taxon>
    </lineage>
</organism>
<evidence type="ECO:0000313" key="1">
    <source>
        <dbReference type="EMBL" id="GHJ89442.1"/>
    </source>
</evidence>
<comment type="caution">
    <text evidence="1">The sequence shown here is derived from an EMBL/GenBank/DDBJ whole genome shotgun (WGS) entry which is preliminary data.</text>
</comment>
<dbReference type="AlphaFoldDB" id="A0A8H3YIR4"/>
<keyword evidence="2" id="KW-1185">Reference proteome</keyword>
<sequence>MLRHARPFATHTARSTNPRVTAISARTIFISRSLQNQQVTHEKQNVSISRQEDQGHPKITAVPFHFGVEDANSRLKIAALLATATIPNLIYATILRFLPPLPESVQNFLREFGIGGNSLKHVTTRAVLWPIWRFSFIAEAGAKQLEGSGRRGKVWFAVKEGSVPGNSFSPLSLLPFSTQPIPDVLPPYTPSLDLAQLGPDTPIAAVPFGGYTPADVLERLKNESGRIVEWHGLKIDLEKDLDVQLLASYPIYFPLYIGEFEFSPDDSKKTRRVTIVMDAHDENADDCRLAVPRPYGGPTPDSPTYYINSPAFISDATFQLSPQTLYNRSLGGSLATALSDSFGHWLNPPAIPPYGAESETGQVDRTAAYTPPRSPLIRVEEQAARVEEVDWSDPRLQSWSSEERAENQKWLEAGQVKFAMQAQLETMKTLEAQSGAKQITTLKLNRPASAKGRTSILPSIEKVSMTDAIAQASGDVRKSIEEWEAARPQWLKRYEAGKPKAEE</sequence>